<evidence type="ECO:0000256" key="1">
    <source>
        <dbReference type="ARBA" id="ARBA00022679"/>
    </source>
</evidence>
<keyword evidence="1 2" id="KW-0808">Transferase</keyword>
<dbReference type="GO" id="GO:0008410">
    <property type="term" value="F:CoA-transferase activity"/>
    <property type="evidence" value="ECO:0007669"/>
    <property type="project" value="TreeGrafter"/>
</dbReference>
<dbReference type="PANTHER" id="PTHR48207">
    <property type="entry name" value="SUCCINATE--HYDROXYMETHYLGLUTARATE COA-TRANSFERASE"/>
    <property type="match status" value="1"/>
</dbReference>
<dbReference type="InterPro" id="IPR003673">
    <property type="entry name" value="CoA-Trfase_fam_III"/>
</dbReference>
<evidence type="ECO:0000313" key="2">
    <source>
        <dbReference type="EMBL" id="EPD13446.1"/>
    </source>
</evidence>
<evidence type="ECO:0000313" key="3">
    <source>
        <dbReference type="Proteomes" id="UP000015462"/>
    </source>
</evidence>
<dbReference type="PANTHER" id="PTHR48207:SF3">
    <property type="entry name" value="SUCCINATE--HYDROXYMETHYLGLUTARATE COA-TRANSFERASE"/>
    <property type="match status" value="1"/>
</dbReference>
<dbReference type="InterPro" id="IPR044855">
    <property type="entry name" value="CoA-Trfase_III_dom3_sf"/>
</dbReference>
<dbReference type="Gene3D" id="3.30.1540.10">
    <property type="entry name" value="formyl-coa transferase, domain 3"/>
    <property type="match status" value="1"/>
</dbReference>
<keyword evidence="3" id="KW-1185">Reference proteome</keyword>
<dbReference type="AlphaFoldDB" id="A0AB33Z1W5"/>
<proteinExistence type="predicted"/>
<gene>
    <name evidence="2" type="ORF">L196_05321</name>
</gene>
<dbReference type="Gene3D" id="3.40.50.10540">
    <property type="entry name" value="Crotonobetainyl-coa:carnitine coa-transferase, domain 1"/>
    <property type="match status" value="1"/>
</dbReference>
<reference evidence="2 3" key="1">
    <citation type="journal article" date="2013" name="Genome Announc.">
        <title>Genome Sequence of the Pyrene- and Fluoranthene-Degrading Bacterium Cycloclasticus sp. Strain PY97M.</title>
        <authorList>
            <person name="Cui Z."/>
            <person name="Xu G."/>
            <person name="Li Q."/>
            <person name="Gao W."/>
            <person name="Zheng L."/>
        </authorList>
    </citation>
    <scope>NUCLEOTIDE SEQUENCE [LARGE SCALE GENOMIC DNA]</scope>
    <source>
        <strain evidence="2 3">PY97M</strain>
    </source>
</reference>
<dbReference type="InterPro" id="IPR050483">
    <property type="entry name" value="CoA-transferase_III_domain"/>
</dbReference>
<sequence length="397" mass="43436">MSNPSLNGIKVVDLSRVLGGPLCTQILGDHGAEILKVEPPAGDETRGWGPPYHERGSAYYDGVNRNKKGIALDMRQPEAHQILFRLLETADVLVENFKVGTLEKWGIGFTDVLQKKFPRLIHCRVTGFGSNGPYAGFPGYDAVAQATSGLMSINGDADRPPVRIGVPIVDLTTGMNAVIAILLALYERETSGLGQSIEVSLYDTAVSLIHPHAANWFLDGKPQKRLGSAHPNITPYDLFPTANGMLFLGIGNDRQFAGLCKELGHPEIAQDPRFTINANRAKNKAELRVILEDLLADRDGKAMTAELMSKGIPAGAVQTVEDALQHPQTKAREMVIESGEYRGTGIPIKLSRTPGKFKCRPPQYGENNTEILTDAGYSPEEIERFKEMQITLEKPRK</sequence>
<dbReference type="RefSeq" id="WP_015005991.1">
    <property type="nucleotide sequence ID" value="NZ_JARGOU010000013.1"/>
</dbReference>
<dbReference type="EMBL" id="ASHL01000003">
    <property type="protein sequence ID" value="EPD13446.1"/>
    <property type="molecule type" value="Genomic_DNA"/>
</dbReference>
<dbReference type="Pfam" id="PF02515">
    <property type="entry name" value="CoA_transf_3"/>
    <property type="match status" value="1"/>
</dbReference>
<accession>A0AB33Z1W5</accession>
<name>A0AB33Z1W5_9GAMM</name>
<dbReference type="Proteomes" id="UP000015462">
    <property type="component" value="Unassembled WGS sequence"/>
</dbReference>
<comment type="caution">
    <text evidence="2">The sequence shown here is derived from an EMBL/GenBank/DDBJ whole genome shotgun (WGS) entry which is preliminary data.</text>
</comment>
<dbReference type="SUPFAM" id="SSF89796">
    <property type="entry name" value="CoA-transferase family III (CaiB/BaiF)"/>
    <property type="match status" value="1"/>
</dbReference>
<protein>
    <submittedName>
        <fullName evidence="2">CoA transferase, CAIB/BAIF family protein</fullName>
    </submittedName>
</protein>
<dbReference type="InterPro" id="IPR023606">
    <property type="entry name" value="CoA-Trfase_III_dom_1_sf"/>
</dbReference>
<organism evidence="2 3">
    <name type="scientific">Cycloclasticus pugetii</name>
    <dbReference type="NCBI Taxonomy" id="34068"/>
    <lineage>
        <taxon>Bacteria</taxon>
        <taxon>Pseudomonadati</taxon>
        <taxon>Pseudomonadota</taxon>
        <taxon>Gammaproteobacteria</taxon>
        <taxon>Thiotrichales</taxon>
        <taxon>Piscirickettsiaceae</taxon>
        <taxon>Cycloclasticus</taxon>
    </lineage>
</organism>